<comment type="caution">
    <text evidence="6">The sequence shown here is derived from an EMBL/GenBank/DDBJ whole genome shotgun (WGS) entry which is preliminary data.</text>
</comment>
<dbReference type="PROSITE" id="PS50889">
    <property type="entry name" value="S4"/>
    <property type="match status" value="1"/>
</dbReference>
<reference evidence="6 7" key="1">
    <citation type="submission" date="2015-03" db="EMBL/GenBank/DDBJ databases">
        <title>Genome sequence of Mycoplasma meleagridis strain ATCC 25294.</title>
        <authorList>
            <person name="Yacoub E."/>
            <person name="Blanchard A."/>
            <person name="Sirand-Pugnet P."/>
            <person name="Mardassi B.B.A."/>
        </authorList>
    </citation>
    <scope>NUCLEOTIDE SEQUENCE [LARGE SCALE GENOMIC DNA]</scope>
    <source>
        <strain evidence="6 7">ATCC 25294</strain>
    </source>
</reference>
<evidence type="ECO:0000259" key="5">
    <source>
        <dbReference type="Pfam" id="PF00849"/>
    </source>
</evidence>
<evidence type="ECO:0000256" key="2">
    <source>
        <dbReference type="ARBA" id="ARBA00031870"/>
    </source>
</evidence>
<evidence type="ECO:0000256" key="4">
    <source>
        <dbReference type="PROSITE-ProRule" id="PRU00182"/>
    </source>
</evidence>
<evidence type="ECO:0000313" key="6">
    <source>
        <dbReference type="EMBL" id="KKB26670.1"/>
    </source>
</evidence>
<dbReference type="GO" id="GO:0003723">
    <property type="term" value="F:RNA binding"/>
    <property type="evidence" value="ECO:0007669"/>
    <property type="project" value="UniProtKB-KW"/>
</dbReference>
<accession>A0A0F5H0L6</accession>
<dbReference type="OrthoDB" id="9807829at2"/>
<keyword evidence="4" id="KW-0694">RNA-binding</keyword>
<dbReference type="InterPro" id="IPR050188">
    <property type="entry name" value="RluA_PseudoU_synthase"/>
</dbReference>
<proteinExistence type="predicted"/>
<dbReference type="Proteomes" id="UP000033750">
    <property type="component" value="Unassembled WGS sequence"/>
</dbReference>
<dbReference type="Pfam" id="PF00849">
    <property type="entry name" value="PseudoU_synth_2"/>
    <property type="match status" value="1"/>
</dbReference>
<evidence type="ECO:0000256" key="3">
    <source>
        <dbReference type="ARBA" id="ARBA00033164"/>
    </source>
</evidence>
<protein>
    <recommendedName>
        <fullName evidence="2">RNA pseudouridylate synthase</fullName>
    </recommendedName>
    <alternativeName>
        <fullName evidence="3">RNA-uridine isomerase</fullName>
    </alternativeName>
</protein>
<gene>
    <name evidence="6" type="primary">rluC</name>
    <name evidence="6" type="ORF">MMELEA_00520</name>
</gene>
<dbReference type="PANTHER" id="PTHR21600:SF92">
    <property type="entry name" value="RIBOSOMAL LARGE SUBUNIT PSEUDOURIDINE SYNTHASE C"/>
    <property type="match status" value="1"/>
</dbReference>
<keyword evidence="7" id="KW-1185">Reference proteome</keyword>
<comment type="catalytic activity">
    <reaction evidence="1">
        <text>a uridine in RNA = a pseudouridine in RNA</text>
        <dbReference type="Rhea" id="RHEA:48348"/>
        <dbReference type="Rhea" id="RHEA-COMP:12068"/>
        <dbReference type="Rhea" id="RHEA-COMP:12069"/>
        <dbReference type="ChEBI" id="CHEBI:65314"/>
        <dbReference type="ChEBI" id="CHEBI:65315"/>
    </reaction>
</comment>
<sequence length="290" mass="34329">MNTNWKTFKISKENDSKKILNFIKDVLYDYPISLIYKLFRQKDIKINDQRISNEKLRIKTGDMVSIFFAKEIKTKKESKINVDINFRIIYEDKNILLINKPSGISIHSESNSLDLQVLKYLNYKNEIGEFRASHVGRLDKETSGLIIYAKNYFSVAELNRKINSFEKIYAFKSDYNGLDREINLLIEKNKNNFLKAKIINSYFANKNTAKTYIYKKNNVWYAKLLSGKKHQIRLSMKCLNAPIYGDKKYNGPKANRLYLHCNFLKFKNLEGKLEYLNDKEFYSPIPWKEK</sequence>
<name>A0A0F5H0L6_9BACT</name>
<dbReference type="GO" id="GO:0009982">
    <property type="term" value="F:pseudouridine synthase activity"/>
    <property type="evidence" value="ECO:0007669"/>
    <property type="project" value="InterPro"/>
</dbReference>
<dbReference type="GO" id="GO:0140098">
    <property type="term" value="F:catalytic activity, acting on RNA"/>
    <property type="evidence" value="ECO:0007669"/>
    <property type="project" value="UniProtKB-ARBA"/>
</dbReference>
<dbReference type="Gene3D" id="3.30.2350.10">
    <property type="entry name" value="Pseudouridine synthase"/>
    <property type="match status" value="1"/>
</dbReference>
<feature type="domain" description="Pseudouridine synthase RsuA/RluA-like" evidence="5">
    <location>
        <begin position="94"/>
        <end position="236"/>
    </location>
</feature>
<evidence type="ECO:0000256" key="1">
    <source>
        <dbReference type="ARBA" id="ARBA00000073"/>
    </source>
</evidence>
<dbReference type="PANTHER" id="PTHR21600">
    <property type="entry name" value="MITOCHONDRIAL RNA PSEUDOURIDINE SYNTHASE"/>
    <property type="match status" value="1"/>
</dbReference>
<dbReference type="STRING" id="29561.MM26B8_05230"/>
<dbReference type="InterPro" id="IPR006145">
    <property type="entry name" value="PsdUridine_synth_RsuA/RluA"/>
</dbReference>
<dbReference type="SUPFAM" id="SSF55120">
    <property type="entry name" value="Pseudouridine synthase"/>
    <property type="match status" value="1"/>
</dbReference>
<dbReference type="PATRIC" id="fig|1264554.4.peg.82"/>
<dbReference type="InterPro" id="IPR020103">
    <property type="entry name" value="PsdUridine_synth_cat_dom_sf"/>
</dbReference>
<dbReference type="AlphaFoldDB" id="A0A0F5H0L6"/>
<dbReference type="GO" id="GO:0000455">
    <property type="term" value="P:enzyme-directed rRNA pseudouridine synthesis"/>
    <property type="evidence" value="ECO:0007669"/>
    <property type="project" value="TreeGrafter"/>
</dbReference>
<organism evidence="6 7">
    <name type="scientific">Mycoplasmopsis meleagridis ATCC 25294</name>
    <dbReference type="NCBI Taxonomy" id="1264554"/>
    <lineage>
        <taxon>Bacteria</taxon>
        <taxon>Bacillati</taxon>
        <taxon>Mycoplasmatota</taxon>
        <taxon>Mycoplasmoidales</taxon>
        <taxon>Metamycoplasmataceae</taxon>
        <taxon>Mycoplasmopsis</taxon>
    </lineage>
</organism>
<evidence type="ECO:0000313" key="7">
    <source>
        <dbReference type="Proteomes" id="UP000033750"/>
    </source>
</evidence>
<dbReference type="CDD" id="cd02869">
    <property type="entry name" value="PseudoU_synth_RluA_like"/>
    <property type="match status" value="1"/>
</dbReference>
<dbReference type="RefSeq" id="WP_046097015.1">
    <property type="nucleotide sequence ID" value="NZ_JZXN01000017.1"/>
</dbReference>
<dbReference type="EMBL" id="JZXN01000017">
    <property type="protein sequence ID" value="KKB26670.1"/>
    <property type="molecule type" value="Genomic_DNA"/>
</dbReference>